<dbReference type="GO" id="GO:0044281">
    <property type="term" value="P:small molecule metabolic process"/>
    <property type="evidence" value="ECO:0007669"/>
    <property type="project" value="UniProtKB-ARBA"/>
</dbReference>
<dbReference type="PANTHER" id="PTHR42796">
    <property type="entry name" value="FUMARYLACETOACETATE HYDROLASE DOMAIN-CONTAINING PROTEIN 2A-RELATED"/>
    <property type="match status" value="1"/>
</dbReference>
<dbReference type="Pfam" id="PF01557">
    <property type="entry name" value="FAA_hydrolase"/>
    <property type="match status" value="1"/>
</dbReference>
<name>A0A6G8Q648_9ACTN</name>
<keyword evidence="2" id="KW-0479">Metal-binding</keyword>
<dbReference type="Proteomes" id="UP000501452">
    <property type="component" value="Chromosome"/>
</dbReference>
<evidence type="ECO:0000256" key="1">
    <source>
        <dbReference type="ARBA" id="ARBA00010211"/>
    </source>
</evidence>
<dbReference type="RefSeq" id="WP_166173755.1">
    <property type="nucleotide sequence ID" value="NZ_CP045119.1"/>
</dbReference>
<evidence type="ECO:0000259" key="3">
    <source>
        <dbReference type="Pfam" id="PF01557"/>
    </source>
</evidence>
<comment type="similarity">
    <text evidence="1">Belongs to the FAH family.</text>
</comment>
<dbReference type="SUPFAM" id="SSF56529">
    <property type="entry name" value="FAH"/>
    <property type="match status" value="1"/>
</dbReference>
<dbReference type="Gene3D" id="3.90.850.10">
    <property type="entry name" value="Fumarylacetoacetase-like, C-terminal domain"/>
    <property type="match status" value="1"/>
</dbReference>
<keyword evidence="5" id="KW-1185">Reference proteome</keyword>
<proteinExistence type="inferred from homology"/>
<organism evidence="4 5">
    <name type="scientific">Rubrobacter tropicus</name>
    <dbReference type="NCBI Taxonomy" id="2653851"/>
    <lineage>
        <taxon>Bacteria</taxon>
        <taxon>Bacillati</taxon>
        <taxon>Actinomycetota</taxon>
        <taxon>Rubrobacteria</taxon>
        <taxon>Rubrobacterales</taxon>
        <taxon>Rubrobacteraceae</taxon>
        <taxon>Rubrobacter</taxon>
    </lineage>
</organism>
<dbReference type="InterPro" id="IPR051121">
    <property type="entry name" value="FAH"/>
</dbReference>
<dbReference type="PANTHER" id="PTHR42796:SF4">
    <property type="entry name" value="FUMARYLACETOACETATE HYDROLASE DOMAIN-CONTAINING PROTEIN 2A"/>
    <property type="match status" value="1"/>
</dbReference>
<gene>
    <name evidence="4" type="ORF">GBA63_04195</name>
</gene>
<dbReference type="GO" id="GO:0046872">
    <property type="term" value="F:metal ion binding"/>
    <property type="evidence" value="ECO:0007669"/>
    <property type="project" value="UniProtKB-KW"/>
</dbReference>
<evidence type="ECO:0000313" key="5">
    <source>
        <dbReference type="Proteomes" id="UP000501452"/>
    </source>
</evidence>
<sequence length="286" mass="31186">MRLASAEIGGNEVAFAVWDGRALPVAEVPDPDGWPADLFSLIESGRLGGLRRRWDGLSERELEDLAGRTIPAGDLSYAPPYRRPRKIWGIGLNYAEHAGDLDEVSPSEEPASFMRPDTTIIGPGDAILLPEQSQRVTAEAELAVVIGREARNITEGEAPAFVAGFTTVLDMTAEDILRKNPRYLTRAKSFDTFFSFGPELVTPDEIDDIGALEVATVLNGEVLRRNTVSNMTFSPWWLVSFHSRIMRLLPGDVISTGTPGAVVVREGDVAECRITGFKPLANPVAR</sequence>
<dbReference type="EMBL" id="CP045119">
    <property type="protein sequence ID" value="QIN81930.1"/>
    <property type="molecule type" value="Genomic_DNA"/>
</dbReference>
<dbReference type="InterPro" id="IPR036663">
    <property type="entry name" value="Fumarylacetoacetase_C_sf"/>
</dbReference>
<accession>A0A6G8Q648</accession>
<feature type="domain" description="Fumarylacetoacetase-like C-terminal" evidence="3">
    <location>
        <begin position="86"/>
        <end position="284"/>
    </location>
</feature>
<dbReference type="AlphaFoldDB" id="A0A6G8Q648"/>
<evidence type="ECO:0000256" key="2">
    <source>
        <dbReference type="ARBA" id="ARBA00022723"/>
    </source>
</evidence>
<dbReference type="KEGG" id="rub:GBA63_04195"/>
<reference evidence="4 5" key="1">
    <citation type="submission" date="2019-10" db="EMBL/GenBank/DDBJ databases">
        <title>Rubrobacter sp nov SCSIO 52090 isolated from a deep-sea sediment in the South China Sea.</title>
        <authorList>
            <person name="Chen R.W."/>
        </authorList>
    </citation>
    <scope>NUCLEOTIDE SEQUENCE [LARGE SCALE GENOMIC DNA]</scope>
    <source>
        <strain evidence="4 5">SCSIO 52909</strain>
    </source>
</reference>
<evidence type="ECO:0000313" key="4">
    <source>
        <dbReference type="EMBL" id="QIN81930.1"/>
    </source>
</evidence>
<protein>
    <submittedName>
        <fullName evidence="4">Fumarylacetoacetate hydrolase</fullName>
    </submittedName>
</protein>
<dbReference type="GO" id="GO:0016787">
    <property type="term" value="F:hydrolase activity"/>
    <property type="evidence" value="ECO:0007669"/>
    <property type="project" value="UniProtKB-KW"/>
</dbReference>
<keyword evidence="4" id="KW-0378">Hydrolase</keyword>
<dbReference type="InterPro" id="IPR011234">
    <property type="entry name" value="Fumarylacetoacetase-like_C"/>
</dbReference>